<dbReference type="EMBL" id="AP022822">
    <property type="protein sequence ID" value="BCA85630.1"/>
    <property type="molecule type" value="Genomic_DNA"/>
</dbReference>
<organism evidence="2 3">
    <name type="scientific">Enterococcus saigonensis</name>
    <dbReference type="NCBI Taxonomy" id="1805431"/>
    <lineage>
        <taxon>Bacteria</taxon>
        <taxon>Bacillati</taxon>
        <taxon>Bacillota</taxon>
        <taxon>Bacilli</taxon>
        <taxon>Lactobacillales</taxon>
        <taxon>Enterococcaceae</taxon>
        <taxon>Enterococcus</taxon>
    </lineage>
</organism>
<dbReference type="AlphaFoldDB" id="A0A679IBE6"/>
<dbReference type="Proteomes" id="UP000502998">
    <property type="component" value="Chromosome"/>
</dbReference>
<keyword evidence="3" id="KW-1185">Reference proteome</keyword>
<keyword evidence="2" id="KW-0689">Ribosomal protein</keyword>
<evidence type="ECO:0000313" key="2">
    <source>
        <dbReference type="EMBL" id="BCA85630.1"/>
    </source>
</evidence>
<proteinExistence type="predicted"/>
<reference evidence="2 3" key="1">
    <citation type="submission" date="2020-02" db="EMBL/GenBank/DDBJ databases">
        <title>Characterization of vanA genotype vancomycin-resistant Enterococcus saigonensis VE80.</title>
        <authorList>
            <person name="Harada T."/>
            <person name="Motooka D."/>
            <person name="Nakamura S."/>
            <person name="Yamamoto Y."/>
            <person name="Kawahara R."/>
            <person name="Kawatsu K."/>
        </authorList>
    </citation>
    <scope>NUCLEOTIDE SEQUENCE [LARGE SCALE GENOMIC DNA]</scope>
    <source>
        <strain evidence="2 3">VE80</strain>
    </source>
</reference>
<dbReference type="Gene3D" id="3.30.1330.30">
    <property type="match status" value="1"/>
</dbReference>
<name>A0A679IBE6_9ENTE</name>
<evidence type="ECO:0000259" key="1">
    <source>
        <dbReference type="Pfam" id="PF01248"/>
    </source>
</evidence>
<dbReference type="GO" id="GO:0005840">
    <property type="term" value="C:ribosome"/>
    <property type="evidence" value="ECO:0007669"/>
    <property type="project" value="UniProtKB-KW"/>
</dbReference>
<protein>
    <submittedName>
        <fullName evidence="2">50S ribosomal protein L7ae</fullName>
    </submittedName>
</protein>
<dbReference type="NCBIfam" id="NF005585">
    <property type="entry name" value="PRK07283.1"/>
    <property type="match status" value="1"/>
</dbReference>
<dbReference type="InterPro" id="IPR004038">
    <property type="entry name" value="Ribosomal_eL8/eL30/eS12/Gad45"/>
</dbReference>
<accession>A0A679IBE6</accession>
<dbReference type="SUPFAM" id="SSF55315">
    <property type="entry name" value="L30e-like"/>
    <property type="match status" value="1"/>
</dbReference>
<gene>
    <name evidence="2" type="ORF">EsVE80_11530</name>
</gene>
<dbReference type="Pfam" id="PF01248">
    <property type="entry name" value="Ribosomal_L7Ae"/>
    <property type="match status" value="1"/>
</dbReference>
<feature type="domain" description="Ribosomal protein eL8/eL30/eS12/Gadd45" evidence="1">
    <location>
        <begin position="5"/>
        <end position="92"/>
    </location>
</feature>
<dbReference type="KEGG" id="esg:EsVE80_11530"/>
<sequence length="100" mass="11025">MDKNKVLNMLGLAMRAGKLVTGEELTLKEIRRNKARLVFIATDAGKNTQKNISDKCTYYKIPYTDRLTALEIGGAIGKPRMVIGILDNGFAKKIGELIQG</sequence>
<dbReference type="RefSeq" id="WP_173102882.1">
    <property type="nucleotide sequence ID" value="NZ_AP022822.1"/>
</dbReference>
<evidence type="ECO:0000313" key="3">
    <source>
        <dbReference type="Proteomes" id="UP000502998"/>
    </source>
</evidence>
<keyword evidence="2" id="KW-0687">Ribonucleoprotein</keyword>
<dbReference type="InterPro" id="IPR029064">
    <property type="entry name" value="Ribosomal_eL30-like_sf"/>
</dbReference>